<keyword evidence="3" id="KW-1185">Reference proteome</keyword>
<protein>
    <submittedName>
        <fullName evidence="2">Uncharacterized protein</fullName>
    </submittedName>
</protein>
<dbReference type="PROSITE" id="PS51257">
    <property type="entry name" value="PROKAR_LIPOPROTEIN"/>
    <property type="match status" value="1"/>
</dbReference>
<dbReference type="Proteomes" id="UP000265768">
    <property type="component" value="Unassembled WGS sequence"/>
</dbReference>
<gene>
    <name evidence="2" type="ORF">D5H75_14515</name>
</gene>
<dbReference type="RefSeq" id="WP_119926952.1">
    <property type="nucleotide sequence ID" value="NZ_QZEY01000004.1"/>
</dbReference>
<feature type="region of interest" description="Disordered" evidence="1">
    <location>
        <begin position="157"/>
        <end position="179"/>
    </location>
</feature>
<dbReference type="EMBL" id="QZEY01000004">
    <property type="protein sequence ID" value="RJL32703.1"/>
    <property type="molecule type" value="Genomic_DNA"/>
</dbReference>
<dbReference type="AlphaFoldDB" id="A0A3A4ATI8"/>
<dbReference type="OrthoDB" id="3828886at2"/>
<evidence type="ECO:0000256" key="1">
    <source>
        <dbReference type="SAM" id="MobiDB-lite"/>
    </source>
</evidence>
<comment type="caution">
    <text evidence="2">The sequence shown here is derived from an EMBL/GenBank/DDBJ whole genome shotgun (WGS) entry which is preliminary data.</text>
</comment>
<organism evidence="2 3">
    <name type="scientific">Bailinhaonella thermotolerans</name>
    <dbReference type="NCBI Taxonomy" id="1070861"/>
    <lineage>
        <taxon>Bacteria</taxon>
        <taxon>Bacillati</taxon>
        <taxon>Actinomycetota</taxon>
        <taxon>Actinomycetes</taxon>
        <taxon>Streptosporangiales</taxon>
        <taxon>Streptosporangiaceae</taxon>
        <taxon>Bailinhaonella</taxon>
    </lineage>
</organism>
<evidence type="ECO:0000313" key="2">
    <source>
        <dbReference type="EMBL" id="RJL32703.1"/>
    </source>
</evidence>
<reference evidence="2 3" key="1">
    <citation type="submission" date="2018-09" db="EMBL/GenBank/DDBJ databases">
        <title>YIM 75507 draft genome.</title>
        <authorList>
            <person name="Tang S."/>
            <person name="Feng Y."/>
        </authorList>
    </citation>
    <scope>NUCLEOTIDE SEQUENCE [LARGE SCALE GENOMIC DNA]</scope>
    <source>
        <strain evidence="2 3">YIM 75507</strain>
    </source>
</reference>
<proteinExistence type="predicted"/>
<name>A0A3A4ATI8_9ACTN</name>
<accession>A0A3A4ATI8</accession>
<evidence type="ECO:0000313" key="3">
    <source>
        <dbReference type="Proteomes" id="UP000265768"/>
    </source>
</evidence>
<sequence>MGGYVRRAALAGALAVLTAAGCGGGAGTGRPCTAAGSLTGVGVHLEEALAKRADSATVRVCWDGACHDRAVELTDDTTAAPASECDGRAPADAACAATAVPTGAKRGFAEVGGLPKRPVEVTVVARDRGGKVVLDERIQVTPRAVYANGEECGETGVQAQLSAAPGRLTERPAATPGPS</sequence>